<accession>A0A0L0FH41</accession>
<dbReference type="Gene3D" id="3.10.20.90">
    <property type="entry name" value="Phosphatidylinositol 3-kinase Catalytic Subunit, Chain A, domain 1"/>
    <property type="match status" value="1"/>
</dbReference>
<dbReference type="Pfam" id="PF00240">
    <property type="entry name" value="ubiquitin"/>
    <property type="match status" value="1"/>
</dbReference>
<name>A0A0L0FH41_9EUKA</name>
<dbReference type="SUPFAM" id="SSF54236">
    <property type="entry name" value="Ubiquitin-like"/>
    <property type="match status" value="1"/>
</dbReference>
<dbReference type="CDD" id="cd17039">
    <property type="entry name" value="Ubl_ubiquitin_like"/>
    <property type="match status" value="1"/>
</dbReference>
<evidence type="ECO:0000313" key="2">
    <source>
        <dbReference type="EMBL" id="KNC76077.1"/>
    </source>
</evidence>
<organism evidence="2 3">
    <name type="scientific">Sphaeroforma arctica JP610</name>
    <dbReference type="NCBI Taxonomy" id="667725"/>
    <lineage>
        <taxon>Eukaryota</taxon>
        <taxon>Ichthyosporea</taxon>
        <taxon>Ichthyophonida</taxon>
        <taxon>Sphaeroforma</taxon>
    </lineage>
</organism>
<dbReference type="InterPro" id="IPR029071">
    <property type="entry name" value="Ubiquitin-like_domsf"/>
</dbReference>
<dbReference type="RefSeq" id="XP_014149979.1">
    <property type="nucleotide sequence ID" value="XM_014294504.1"/>
</dbReference>
<dbReference type="PROSITE" id="PS50053">
    <property type="entry name" value="UBIQUITIN_2"/>
    <property type="match status" value="1"/>
</dbReference>
<dbReference type="EMBL" id="KQ243269">
    <property type="protein sequence ID" value="KNC76077.1"/>
    <property type="molecule type" value="Genomic_DNA"/>
</dbReference>
<reference evidence="2 3" key="1">
    <citation type="submission" date="2011-02" db="EMBL/GenBank/DDBJ databases">
        <title>The Genome Sequence of Sphaeroforma arctica JP610.</title>
        <authorList>
            <consortium name="The Broad Institute Genome Sequencing Platform"/>
            <person name="Russ C."/>
            <person name="Cuomo C."/>
            <person name="Young S.K."/>
            <person name="Zeng Q."/>
            <person name="Gargeya S."/>
            <person name="Alvarado L."/>
            <person name="Berlin A."/>
            <person name="Chapman S.B."/>
            <person name="Chen Z."/>
            <person name="Freedman E."/>
            <person name="Gellesch M."/>
            <person name="Goldberg J."/>
            <person name="Griggs A."/>
            <person name="Gujja S."/>
            <person name="Heilman E."/>
            <person name="Heiman D."/>
            <person name="Howarth C."/>
            <person name="Mehta T."/>
            <person name="Neiman D."/>
            <person name="Pearson M."/>
            <person name="Roberts A."/>
            <person name="Saif S."/>
            <person name="Shea T."/>
            <person name="Shenoy N."/>
            <person name="Sisk P."/>
            <person name="Stolte C."/>
            <person name="Sykes S."/>
            <person name="White J."/>
            <person name="Yandava C."/>
            <person name="Burger G."/>
            <person name="Gray M.W."/>
            <person name="Holland P.W.H."/>
            <person name="King N."/>
            <person name="Lang F.B.F."/>
            <person name="Roger A.J."/>
            <person name="Ruiz-Trillo I."/>
            <person name="Haas B."/>
            <person name="Nusbaum C."/>
            <person name="Birren B."/>
        </authorList>
    </citation>
    <scope>NUCLEOTIDE SEQUENCE [LARGE SCALE GENOMIC DNA]</scope>
    <source>
        <strain evidence="2 3">JP610</strain>
    </source>
</reference>
<dbReference type="OrthoDB" id="10258888at2759"/>
<dbReference type="Proteomes" id="UP000054560">
    <property type="component" value="Unassembled WGS sequence"/>
</dbReference>
<feature type="domain" description="Ubiquitin-like" evidence="1">
    <location>
        <begin position="1"/>
        <end position="58"/>
    </location>
</feature>
<gene>
    <name evidence="2" type="ORF">SARC_11412</name>
</gene>
<evidence type="ECO:0000313" key="3">
    <source>
        <dbReference type="Proteomes" id="UP000054560"/>
    </source>
</evidence>
<keyword evidence="3" id="KW-1185">Reference proteome</keyword>
<dbReference type="AlphaFoldDB" id="A0A0L0FH41"/>
<proteinExistence type="predicted"/>
<dbReference type="GeneID" id="25911916"/>
<protein>
    <recommendedName>
        <fullName evidence="1">Ubiquitin-like domain-containing protein</fullName>
    </recommendedName>
</protein>
<evidence type="ECO:0000259" key="1">
    <source>
        <dbReference type="PROSITE" id="PS50053"/>
    </source>
</evidence>
<dbReference type="InterPro" id="IPR000626">
    <property type="entry name" value="Ubiquitin-like_dom"/>
</dbReference>
<sequence>MRVIINRPENDLPLEFDVAQDCNVSALKSKINERSGVPFDAQHIKFEGRELKNKQELQYIAGQLVTTQPGSVSTSPDSGSDVSDVEGTASAKNSLSLSLTYELEGSSCFECCGIFCVCKPCQCYFRTCCFNSGCDLEFNQCQAFCWKCFFCPTDNQKVEAEM</sequence>